<sequence length="197" mass="20946">MPDAATVPAAALKAELRKTALERRGSLSVVAREAASRAAITHVVPLLGSGQRVALFWPMRGEIDPLGLAPEIRRLGGQVLLPAVVGRDLAFRLYPQDGPLEPGAFGTRHPPPSQAAADPDLIVAPLAAFDRRGGRIGYGGGFYDRALARLRHGGRQVPFIGIAFACQEVDRVPVEGHDEPLAAIATENELIRVESEA</sequence>
<dbReference type="GO" id="GO:0009396">
    <property type="term" value="P:folic acid-containing compound biosynthetic process"/>
    <property type="evidence" value="ECO:0007669"/>
    <property type="project" value="TreeGrafter"/>
</dbReference>
<keyword evidence="5" id="KW-0479">Metal-binding</keyword>
<dbReference type="RefSeq" id="WP_092494598.1">
    <property type="nucleotide sequence ID" value="NZ_FOFG01000001.1"/>
</dbReference>
<evidence type="ECO:0000256" key="4">
    <source>
        <dbReference type="PIRSR" id="PIRSR006806-1"/>
    </source>
</evidence>
<dbReference type="GO" id="GO:0030272">
    <property type="term" value="F:5-formyltetrahydrofolate cyclo-ligase activity"/>
    <property type="evidence" value="ECO:0007669"/>
    <property type="project" value="UniProtKB-EC"/>
</dbReference>
<keyword evidence="5" id="KW-0460">Magnesium</keyword>
<keyword evidence="7" id="KW-1185">Reference proteome</keyword>
<dbReference type="EMBL" id="FOFG01000001">
    <property type="protein sequence ID" value="SEP59998.1"/>
    <property type="molecule type" value="Genomic_DNA"/>
</dbReference>
<dbReference type="STRING" id="1855383.SAMN05216548_10154"/>
<dbReference type="PANTHER" id="PTHR23407:SF1">
    <property type="entry name" value="5-FORMYLTETRAHYDROFOLATE CYCLO-LIGASE"/>
    <property type="match status" value="1"/>
</dbReference>
<evidence type="ECO:0000313" key="6">
    <source>
        <dbReference type="EMBL" id="SEP59998.1"/>
    </source>
</evidence>
<dbReference type="GO" id="GO:0046872">
    <property type="term" value="F:metal ion binding"/>
    <property type="evidence" value="ECO:0007669"/>
    <property type="project" value="UniProtKB-KW"/>
</dbReference>
<dbReference type="InterPro" id="IPR002698">
    <property type="entry name" value="FTHF_cligase"/>
</dbReference>
<name>A0A1H8Z8Q2_9HYPH</name>
<keyword evidence="6" id="KW-0436">Ligase</keyword>
<dbReference type="GO" id="GO:0005524">
    <property type="term" value="F:ATP binding"/>
    <property type="evidence" value="ECO:0007669"/>
    <property type="project" value="UniProtKB-KW"/>
</dbReference>
<reference evidence="6 7" key="1">
    <citation type="submission" date="2016-10" db="EMBL/GenBank/DDBJ databases">
        <authorList>
            <person name="de Groot N.N."/>
        </authorList>
    </citation>
    <scope>NUCLEOTIDE SEQUENCE [LARGE SCALE GENOMIC DNA]</scope>
    <source>
        <strain evidence="6 7">A52C2</strain>
    </source>
</reference>
<dbReference type="InterPro" id="IPR024185">
    <property type="entry name" value="FTHF_cligase-like_sf"/>
</dbReference>
<dbReference type="Gene3D" id="3.40.50.10420">
    <property type="entry name" value="NagB/RpiA/CoA transferase-like"/>
    <property type="match status" value="1"/>
</dbReference>
<evidence type="ECO:0000256" key="5">
    <source>
        <dbReference type="RuleBase" id="RU361279"/>
    </source>
</evidence>
<proteinExistence type="inferred from homology"/>
<keyword evidence="3 4" id="KW-0067">ATP-binding</keyword>
<protein>
    <recommendedName>
        <fullName evidence="5">5-formyltetrahydrofolate cyclo-ligase</fullName>
        <ecNumber evidence="5">6.3.3.2</ecNumber>
    </recommendedName>
</protein>
<comment type="similarity">
    <text evidence="1 5">Belongs to the 5-formyltetrahydrofolate cyclo-ligase family.</text>
</comment>
<dbReference type="OrthoDB" id="9801938at2"/>
<dbReference type="AlphaFoldDB" id="A0A1H8Z8Q2"/>
<dbReference type="PIRSF" id="PIRSF006806">
    <property type="entry name" value="FTHF_cligase"/>
    <property type="match status" value="1"/>
</dbReference>
<dbReference type="GO" id="GO:0035999">
    <property type="term" value="P:tetrahydrofolate interconversion"/>
    <property type="evidence" value="ECO:0007669"/>
    <property type="project" value="TreeGrafter"/>
</dbReference>
<accession>A0A1H8Z8Q2</accession>
<evidence type="ECO:0000256" key="1">
    <source>
        <dbReference type="ARBA" id="ARBA00010638"/>
    </source>
</evidence>
<dbReference type="InterPro" id="IPR037171">
    <property type="entry name" value="NagB/RpiA_transferase-like"/>
</dbReference>
<evidence type="ECO:0000256" key="2">
    <source>
        <dbReference type="ARBA" id="ARBA00022741"/>
    </source>
</evidence>
<feature type="binding site" evidence="4">
    <location>
        <begin position="13"/>
        <end position="17"/>
    </location>
    <ligand>
        <name>ATP</name>
        <dbReference type="ChEBI" id="CHEBI:30616"/>
    </ligand>
</feature>
<gene>
    <name evidence="6" type="ORF">SAMN05216548_10154</name>
</gene>
<evidence type="ECO:0000313" key="7">
    <source>
        <dbReference type="Proteomes" id="UP000199647"/>
    </source>
</evidence>
<organism evidence="6 7">
    <name type="scientific">Faunimonas pinastri</name>
    <dbReference type="NCBI Taxonomy" id="1855383"/>
    <lineage>
        <taxon>Bacteria</taxon>
        <taxon>Pseudomonadati</taxon>
        <taxon>Pseudomonadota</taxon>
        <taxon>Alphaproteobacteria</taxon>
        <taxon>Hyphomicrobiales</taxon>
        <taxon>Afifellaceae</taxon>
        <taxon>Faunimonas</taxon>
    </lineage>
</organism>
<dbReference type="PANTHER" id="PTHR23407">
    <property type="entry name" value="ATPASE INHIBITOR/5-FORMYLTETRAHYDROFOLATE CYCLO-LIGASE"/>
    <property type="match status" value="1"/>
</dbReference>
<comment type="catalytic activity">
    <reaction evidence="5">
        <text>(6S)-5-formyl-5,6,7,8-tetrahydrofolate + ATP = (6R)-5,10-methenyltetrahydrofolate + ADP + phosphate</text>
        <dbReference type="Rhea" id="RHEA:10488"/>
        <dbReference type="ChEBI" id="CHEBI:30616"/>
        <dbReference type="ChEBI" id="CHEBI:43474"/>
        <dbReference type="ChEBI" id="CHEBI:57455"/>
        <dbReference type="ChEBI" id="CHEBI:57457"/>
        <dbReference type="ChEBI" id="CHEBI:456216"/>
        <dbReference type="EC" id="6.3.3.2"/>
    </reaction>
</comment>
<comment type="cofactor">
    <cofactor evidence="5">
        <name>Mg(2+)</name>
        <dbReference type="ChEBI" id="CHEBI:18420"/>
    </cofactor>
</comment>
<feature type="binding site" evidence="4">
    <location>
        <begin position="135"/>
        <end position="143"/>
    </location>
    <ligand>
        <name>ATP</name>
        <dbReference type="ChEBI" id="CHEBI:30616"/>
    </ligand>
</feature>
<dbReference type="Pfam" id="PF01812">
    <property type="entry name" value="5-FTHF_cyc-lig"/>
    <property type="match status" value="1"/>
</dbReference>
<evidence type="ECO:0000256" key="3">
    <source>
        <dbReference type="ARBA" id="ARBA00022840"/>
    </source>
</evidence>
<dbReference type="NCBIfam" id="TIGR02727">
    <property type="entry name" value="MTHFS_bact"/>
    <property type="match status" value="1"/>
</dbReference>
<dbReference type="SUPFAM" id="SSF100950">
    <property type="entry name" value="NagB/RpiA/CoA transferase-like"/>
    <property type="match status" value="1"/>
</dbReference>
<feature type="binding site" evidence="4">
    <location>
        <position position="62"/>
    </location>
    <ligand>
        <name>substrate</name>
    </ligand>
</feature>
<dbReference type="Proteomes" id="UP000199647">
    <property type="component" value="Unassembled WGS sequence"/>
</dbReference>
<dbReference type="EC" id="6.3.3.2" evidence="5"/>
<keyword evidence="2 4" id="KW-0547">Nucleotide-binding</keyword>